<dbReference type="InterPro" id="IPR001638">
    <property type="entry name" value="Solute-binding_3/MltF_N"/>
</dbReference>
<keyword evidence="2" id="KW-0812">Transmembrane</keyword>
<keyword evidence="1" id="KW-0732">Signal</keyword>
<dbReference type="Proteomes" id="UP000779508">
    <property type="component" value="Unassembled WGS sequence"/>
</dbReference>
<gene>
    <name evidence="4" type="ORF">KQI88_09015</name>
</gene>
<evidence type="ECO:0000259" key="3">
    <source>
        <dbReference type="SMART" id="SM00062"/>
    </source>
</evidence>
<proteinExistence type="predicted"/>
<reference evidence="4 5" key="1">
    <citation type="submission" date="2021-06" db="EMBL/GenBank/DDBJ databases">
        <authorList>
            <person name="Sun Q."/>
            <person name="Li D."/>
        </authorList>
    </citation>
    <scope>NUCLEOTIDE SEQUENCE [LARGE SCALE GENOMIC DNA]</scope>
    <source>
        <strain evidence="4 5">MSJ-5</strain>
    </source>
</reference>
<organism evidence="4 5">
    <name type="scientific">Alkaliphilus flagellatus</name>
    <dbReference type="NCBI Taxonomy" id="2841507"/>
    <lineage>
        <taxon>Bacteria</taxon>
        <taxon>Bacillati</taxon>
        <taxon>Bacillota</taxon>
        <taxon>Clostridia</taxon>
        <taxon>Peptostreptococcales</taxon>
        <taxon>Natronincolaceae</taxon>
        <taxon>Alkaliphilus</taxon>
    </lineage>
</organism>
<dbReference type="EMBL" id="JAHLQK010000003">
    <property type="protein sequence ID" value="MBU5676556.1"/>
    <property type="molecule type" value="Genomic_DNA"/>
</dbReference>
<evidence type="ECO:0000256" key="1">
    <source>
        <dbReference type="ARBA" id="ARBA00022729"/>
    </source>
</evidence>
<dbReference type="CDD" id="cd00996">
    <property type="entry name" value="PBP2_AatB_like"/>
    <property type="match status" value="1"/>
</dbReference>
<dbReference type="PANTHER" id="PTHR35936">
    <property type="entry name" value="MEMBRANE-BOUND LYTIC MUREIN TRANSGLYCOSYLASE F"/>
    <property type="match status" value="1"/>
</dbReference>
<evidence type="ECO:0000256" key="2">
    <source>
        <dbReference type="SAM" id="Phobius"/>
    </source>
</evidence>
<evidence type="ECO:0000313" key="5">
    <source>
        <dbReference type="Proteomes" id="UP000779508"/>
    </source>
</evidence>
<dbReference type="SMART" id="SM00062">
    <property type="entry name" value="PBPb"/>
    <property type="match status" value="1"/>
</dbReference>
<accession>A0ABS6G335</accession>
<keyword evidence="2" id="KW-1133">Transmembrane helix</keyword>
<feature type="transmembrane region" description="Helical" evidence="2">
    <location>
        <begin position="21"/>
        <end position="37"/>
    </location>
</feature>
<name>A0ABS6G335_9FIRM</name>
<evidence type="ECO:0000313" key="4">
    <source>
        <dbReference type="EMBL" id="MBU5676556.1"/>
    </source>
</evidence>
<feature type="domain" description="Solute-binding protein family 3/N-terminal" evidence="3">
    <location>
        <begin position="57"/>
        <end position="283"/>
    </location>
</feature>
<protein>
    <submittedName>
        <fullName evidence="4">Amino acid ABC transporter substrate-binding protein</fullName>
    </submittedName>
</protein>
<comment type="caution">
    <text evidence="4">The sequence shown here is derived from an EMBL/GenBank/DDBJ whole genome shotgun (WGS) entry which is preliminary data.</text>
</comment>
<dbReference type="PANTHER" id="PTHR35936:SF34">
    <property type="entry name" value="ABC TRANSPORTER EXTRACELLULAR-BINDING PROTEIN YCKB-RELATED"/>
    <property type="match status" value="1"/>
</dbReference>
<sequence length="283" mass="32111">MRKSIVNVGRANEGKQGFGKRYSLITVLVVVILTLVACGKSQASSSMDLDQINKRGYIIMGLDDTFAPMGFRNNAGELVGFDIDLAKEVFKRANIEVRFQPIEWAMKETELNTGNIDLIWNGYSITEERKEKVIFTKPYLENKQIIVTLSDSKIENKEDLKNKKVAVQNGSSAMDAVMRESDVVEEFEGGEPLLFDTNNEAFMDLEAGRSDAVVADEVLARYYVKQKGDEKYRILTEDFGKEEYGIGIRNTNKDILKLLDDIIDEMRSDGSYDEIYSKWFSEN</sequence>
<keyword evidence="5" id="KW-1185">Reference proteome</keyword>
<dbReference type="Pfam" id="PF00497">
    <property type="entry name" value="SBP_bac_3"/>
    <property type="match status" value="1"/>
</dbReference>
<dbReference type="RefSeq" id="WP_216416426.1">
    <property type="nucleotide sequence ID" value="NZ_JAHLQK010000003.1"/>
</dbReference>
<keyword evidence="2" id="KW-0472">Membrane</keyword>